<name>A0A6H5HI65_9HEMI</name>
<sequence length="97" mass="10788">RNGKGPPGGRKGQKNRRRESAEPEPAERRDERLWEADRWKILSSDSEPEGGDLSIGQHNFVPEPPPEFITYSSGSDMLGGEKARRPCIYANRAPPGC</sequence>
<evidence type="ECO:0000313" key="2">
    <source>
        <dbReference type="EMBL" id="CAB0017833.1"/>
    </source>
</evidence>
<feature type="non-terminal residue" evidence="2">
    <location>
        <position position="1"/>
    </location>
</feature>
<accession>A0A6H5HI65</accession>
<evidence type="ECO:0000313" key="3">
    <source>
        <dbReference type="EMBL" id="CAB0017835.1"/>
    </source>
</evidence>
<feature type="region of interest" description="Disordered" evidence="1">
    <location>
        <begin position="1"/>
        <end position="77"/>
    </location>
</feature>
<gene>
    <name evidence="2" type="ORF">NTEN_LOCUS21764</name>
    <name evidence="3" type="ORF">NTEN_LOCUS21766</name>
</gene>
<dbReference type="EMBL" id="CADCXU010031991">
    <property type="protein sequence ID" value="CAB0017833.1"/>
    <property type="molecule type" value="Genomic_DNA"/>
</dbReference>
<evidence type="ECO:0000313" key="4">
    <source>
        <dbReference type="Proteomes" id="UP000479000"/>
    </source>
</evidence>
<dbReference type="Proteomes" id="UP000479000">
    <property type="component" value="Unassembled WGS sequence"/>
</dbReference>
<keyword evidence="4" id="KW-1185">Reference proteome</keyword>
<feature type="compositionally biased region" description="Basic and acidic residues" evidence="1">
    <location>
        <begin position="18"/>
        <end position="40"/>
    </location>
</feature>
<dbReference type="AlphaFoldDB" id="A0A6H5HI65"/>
<feature type="compositionally biased region" description="Gly residues" evidence="1">
    <location>
        <begin position="1"/>
        <end position="10"/>
    </location>
</feature>
<dbReference type="EMBL" id="CADCXU010031992">
    <property type="protein sequence ID" value="CAB0017835.1"/>
    <property type="molecule type" value="Genomic_DNA"/>
</dbReference>
<organism evidence="2 4">
    <name type="scientific">Nesidiocoris tenuis</name>
    <dbReference type="NCBI Taxonomy" id="355587"/>
    <lineage>
        <taxon>Eukaryota</taxon>
        <taxon>Metazoa</taxon>
        <taxon>Ecdysozoa</taxon>
        <taxon>Arthropoda</taxon>
        <taxon>Hexapoda</taxon>
        <taxon>Insecta</taxon>
        <taxon>Pterygota</taxon>
        <taxon>Neoptera</taxon>
        <taxon>Paraneoptera</taxon>
        <taxon>Hemiptera</taxon>
        <taxon>Heteroptera</taxon>
        <taxon>Panheteroptera</taxon>
        <taxon>Cimicomorpha</taxon>
        <taxon>Miridae</taxon>
        <taxon>Dicyphina</taxon>
        <taxon>Nesidiocoris</taxon>
    </lineage>
</organism>
<evidence type="ECO:0000256" key="1">
    <source>
        <dbReference type="SAM" id="MobiDB-lite"/>
    </source>
</evidence>
<proteinExistence type="predicted"/>
<reference evidence="2 4" key="1">
    <citation type="submission" date="2020-02" db="EMBL/GenBank/DDBJ databases">
        <authorList>
            <person name="Ferguson B K."/>
        </authorList>
    </citation>
    <scope>NUCLEOTIDE SEQUENCE [LARGE SCALE GENOMIC DNA]</scope>
</reference>
<protein>
    <submittedName>
        <fullName evidence="2">Uncharacterized protein</fullName>
    </submittedName>
</protein>